<keyword evidence="3" id="KW-1185">Reference proteome</keyword>
<feature type="region of interest" description="Disordered" evidence="1">
    <location>
        <begin position="1"/>
        <end position="30"/>
    </location>
</feature>
<dbReference type="STRING" id="1314800.A0A1B7MH70"/>
<dbReference type="AlphaFoldDB" id="A0A1B7MH70"/>
<dbReference type="Proteomes" id="UP000092154">
    <property type="component" value="Unassembled WGS sequence"/>
</dbReference>
<protein>
    <submittedName>
        <fullName evidence="2">Uncharacterized protein</fullName>
    </submittedName>
</protein>
<sequence length="122" mass="13998">MQKAPSKRYPAQKDQGMEQRGIPAPELSKHTKEDATFNNEFWSKLGVNKAENEKEFISAIKEVTLVKRISYTQSIWTMYYTSPPSVSPGVFTILQTIHLDESSPKTRYGLLNLPLRRPCRPK</sequence>
<gene>
    <name evidence="2" type="ORF">K503DRAFT_31597</name>
</gene>
<organism evidence="2 3">
    <name type="scientific">Rhizopogon vinicolor AM-OR11-026</name>
    <dbReference type="NCBI Taxonomy" id="1314800"/>
    <lineage>
        <taxon>Eukaryota</taxon>
        <taxon>Fungi</taxon>
        <taxon>Dikarya</taxon>
        <taxon>Basidiomycota</taxon>
        <taxon>Agaricomycotina</taxon>
        <taxon>Agaricomycetes</taxon>
        <taxon>Agaricomycetidae</taxon>
        <taxon>Boletales</taxon>
        <taxon>Suillineae</taxon>
        <taxon>Rhizopogonaceae</taxon>
        <taxon>Rhizopogon</taxon>
    </lineage>
</organism>
<evidence type="ECO:0000313" key="2">
    <source>
        <dbReference type="EMBL" id="OAX31951.1"/>
    </source>
</evidence>
<dbReference type="EMBL" id="KV449174">
    <property type="protein sequence ID" value="OAX31951.1"/>
    <property type="molecule type" value="Genomic_DNA"/>
</dbReference>
<dbReference type="InParanoid" id="A0A1B7MH70"/>
<accession>A0A1B7MH70</accession>
<reference evidence="2 3" key="1">
    <citation type="submission" date="2016-06" db="EMBL/GenBank/DDBJ databases">
        <title>Comparative genomics of the ectomycorrhizal sister species Rhizopogon vinicolor and Rhizopogon vesiculosus (Basidiomycota: Boletales) reveals a divergence of the mating type B locus.</title>
        <authorList>
            <consortium name="DOE Joint Genome Institute"/>
            <person name="Mujic A.B."/>
            <person name="Kuo A."/>
            <person name="Tritt A."/>
            <person name="Lipzen A."/>
            <person name="Chen C."/>
            <person name="Johnson J."/>
            <person name="Sharma A."/>
            <person name="Barry K."/>
            <person name="Grigoriev I.V."/>
            <person name="Spatafora J.W."/>
        </authorList>
    </citation>
    <scope>NUCLEOTIDE SEQUENCE [LARGE SCALE GENOMIC DNA]</scope>
    <source>
        <strain evidence="2 3">AM-OR11-026</strain>
    </source>
</reference>
<dbReference type="OrthoDB" id="6423603at2759"/>
<evidence type="ECO:0000256" key="1">
    <source>
        <dbReference type="SAM" id="MobiDB-lite"/>
    </source>
</evidence>
<name>A0A1B7MH70_9AGAM</name>
<proteinExistence type="predicted"/>
<evidence type="ECO:0000313" key="3">
    <source>
        <dbReference type="Proteomes" id="UP000092154"/>
    </source>
</evidence>